<reference evidence="1 2" key="1">
    <citation type="submission" date="2016-10" db="EMBL/GenBank/DDBJ databases">
        <authorList>
            <person name="de Groot N.N."/>
        </authorList>
    </citation>
    <scope>NUCLEOTIDE SEQUENCE [LARGE SCALE GENOMIC DNA]</scope>
    <source>
        <strain evidence="1 2">ATCC 700224</strain>
    </source>
</reference>
<dbReference type="EMBL" id="FNAP01000002">
    <property type="protein sequence ID" value="SDD92013.1"/>
    <property type="molecule type" value="Genomic_DNA"/>
</dbReference>
<dbReference type="STRING" id="69960.SAMN05421720_10275"/>
<evidence type="ECO:0000313" key="1">
    <source>
        <dbReference type="EMBL" id="SDD92013.1"/>
    </source>
</evidence>
<organism evidence="1 2">
    <name type="scientific">Rhodospira trueperi</name>
    <dbReference type="NCBI Taxonomy" id="69960"/>
    <lineage>
        <taxon>Bacteria</taxon>
        <taxon>Pseudomonadati</taxon>
        <taxon>Pseudomonadota</taxon>
        <taxon>Alphaproteobacteria</taxon>
        <taxon>Rhodospirillales</taxon>
        <taxon>Rhodospirillaceae</taxon>
        <taxon>Rhodospira</taxon>
    </lineage>
</organism>
<proteinExistence type="predicted"/>
<evidence type="ECO:0000313" key="2">
    <source>
        <dbReference type="Proteomes" id="UP000199412"/>
    </source>
</evidence>
<accession>A0A1G6YPR3</accession>
<keyword evidence="2" id="KW-1185">Reference proteome</keyword>
<dbReference type="AlphaFoldDB" id="A0A1G6YPR3"/>
<name>A0A1G6YPR3_9PROT</name>
<dbReference type="Gene3D" id="3.30.450.40">
    <property type="match status" value="1"/>
</dbReference>
<protein>
    <recommendedName>
        <fullName evidence="3">DUF484 family protein</fullName>
    </recommendedName>
</protein>
<sequence length="255" mass="27887">MFRLERRPLGLFWEQATRESWLNDNSTPLTDDAVLAYLTENPAFLDRRPEALLHLVLPGSARGDGVVDIRDFVVRRLKDELREMRDGTDALIQTTRINMSLLNRTHQAVLTVLQGDEKGTLGETVADDLTLLLDVDVAALRFENAGRLPARSAPLATLPEGYVDMVAPRERPIALRAQAKGDERLFGGGAGLVASDALARLEPGNGHPPGLLALGDRHPGAFSEEQASDLLSFVARVVEHCVRQWTFGDRPGAPG</sequence>
<dbReference type="Pfam" id="PF04340">
    <property type="entry name" value="DUF484"/>
    <property type="match status" value="1"/>
</dbReference>
<dbReference type="PANTHER" id="PTHR38765:SF1">
    <property type="entry name" value="DUF484 DOMAIN-CONTAINING PROTEIN"/>
    <property type="match status" value="1"/>
</dbReference>
<gene>
    <name evidence="1" type="ORF">SAMN05421720_10275</name>
</gene>
<evidence type="ECO:0008006" key="3">
    <source>
        <dbReference type="Google" id="ProtNLM"/>
    </source>
</evidence>
<dbReference type="PANTHER" id="PTHR38765">
    <property type="entry name" value="DUF484 DOMAIN-CONTAINING PROTEIN"/>
    <property type="match status" value="1"/>
</dbReference>
<dbReference type="Proteomes" id="UP000199412">
    <property type="component" value="Unassembled WGS sequence"/>
</dbReference>
<dbReference type="InterPro" id="IPR029016">
    <property type="entry name" value="GAF-like_dom_sf"/>
</dbReference>
<dbReference type="InterPro" id="IPR007435">
    <property type="entry name" value="DUF484"/>
</dbReference>